<evidence type="ECO:0000256" key="2">
    <source>
        <dbReference type="ARBA" id="ARBA00023004"/>
    </source>
</evidence>
<accession>A0A857JND6</accession>
<evidence type="ECO:0000256" key="1">
    <source>
        <dbReference type="ARBA" id="ARBA00022723"/>
    </source>
</evidence>
<reference evidence="3 4" key="1">
    <citation type="submission" date="2019-12" db="EMBL/GenBank/DDBJ databases">
        <title>Genome sequencing and assembly of endphytes of Porphyra tenera.</title>
        <authorList>
            <person name="Park J.M."/>
            <person name="Shin R."/>
            <person name="Jo S.H."/>
        </authorList>
    </citation>
    <scope>NUCLEOTIDE SEQUENCE [LARGE SCALE GENOMIC DNA]</scope>
    <source>
        <strain evidence="3 4">GPM4</strain>
    </source>
</reference>
<evidence type="ECO:0000313" key="3">
    <source>
        <dbReference type="EMBL" id="QHJ12878.1"/>
    </source>
</evidence>
<dbReference type="KEGG" id="pmes:FX988_03136"/>
<dbReference type="InterPro" id="IPR008775">
    <property type="entry name" value="Phytyl_CoA_dOase-like"/>
</dbReference>
<dbReference type="Gene3D" id="2.60.120.620">
    <property type="entry name" value="q2cbj1_9rhob like domain"/>
    <property type="match status" value="1"/>
</dbReference>
<evidence type="ECO:0008006" key="5">
    <source>
        <dbReference type="Google" id="ProtNLM"/>
    </source>
</evidence>
<dbReference type="GO" id="GO:0005506">
    <property type="term" value="F:iron ion binding"/>
    <property type="evidence" value="ECO:0007669"/>
    <property type="project" value="UniProtKB-ARBA"/>
</dbReference>
<dbReference type="Proteomes" id="UP000464524">
    <property type="component" value="Chromosome"/>
</dbReference>
<organism evidence="3 4">
    <name type="scientific">Paraglaciecola mesophila</name>
    <dbReference type="NCBI Taxonomy" id="197222"/>
    <lineage>
        <taxon>Bacteria</taxon>
        <taxon>Pseudomonadati</taxon>
        <taxon>Pseudomonadota</taxon>
        <taxon>Gammaproteobacteria</taxon>
        <taxon>Alteromonadales</taxon>
        <taxon>Alteromonadaceae</taxon>
        <taxon>Paraglaciecola</taxon>
    </lineage>
</organism>
<keyword evidence="2" id="KW-0408">Iron</keyword>
<gene>
    <name evidence="3" type="ORF">FX988_03136</name>
</gene>
<dbReference type="GO" id="GO:0016706">
    <property type="term" value="F:2-oxoglutarate-dependent dioxygenase activity"/>
    <property type="evidence" value="ECO:0007669"/>
    <property type="project" value="UniProtKB-ARBA"/>
</dbReference>
<dbReference type="SUPFAM" id="SSF51197">
    <property type="entry name" value="Clavaminate synthase-like"/>
    <property type="match status" value="1"/>
</dbReference>
<dbReference type="EMBL" id="CP047656">
    <property type="protein sequence ID" value="QHJ12878.1"/>
    <property type="molecule type" value="Genomic_DNA"/>
</dbReference>
<dbReference type="AlphaFoldDB" id="A0A857JND6"/>
<proteinExistence type="predicted"/>
<protein>
    <recommendedName>
        <fullName evidence="5">Phytanoyl-CoA dioxygenase</fullName>
    </recommendedName>
</protein>
<name>A0A857JND6_9ALTE</name>
<evidence type="ECO:0000313" key="4">
    <source>
        <dbReference type="Proteomes" id="UP000464524"/>
    </source>
</evidence>
<dbReference type="OrthoDB" id="9796766at2"/>
<dbReference type="RefSeq" id="WP_160181039.1">
    <property type="nucleotide sequence ID" value="NZ_CP047656.1"/>
</dbReference>
<dbReference type="Pfam" id="PF05721">
    <property type="entry name" value="PhyH"/>
    <property type="match status" value="1"/>
</dbReference>
<keyword evidence="1" id="KW-0479">Metal-binding</keyword>
<keyword evidence="4" id="KW-1185">Reference proteome</keyword>
<dbReference type="PANTHER" id="PTHR20883">
    <property type="entry name" value="PHYTANOYL-COA DIOXYGENASE DOMAIN CONTAINING 1"/>
    <property type="match status" value="1"/>
</dbReference>
<sequence>MTTLETKNIDNAYVAGDNAGKYRQTQSEKVKLIPEHVTQADLKQVEEHGYIVIENLLSGPEITTIKNAISPLLNETGRNAFEGYKTQRLYGVLNKTRALDRLVDHPRILALLDKLFMPNYLLSQLQIINLLPGESGQPLHFDDGFYPIPRPRAPLGAATIWAIDDFTQSNGATVIVPNSHTWDDNQKPAAEQAKSAVMKAGSVLFYPGTFWHGGGANHSSANRLAVTCQYCEPWLRTQENYFLGTPLNVVADLSEDIRRMLGFSIHPPFIGMVNGMHPKRLLENM</sequence>
<dbReference type="PANTHER" id="PTHR20883:SF15">
    <property type="entry name" value="PHYTANOYL-COA DIOXYGENASE DOMAIN-CONTAINING PROTEIN 1"/>
    <property type="match status" value="1"/>
</dbReference>